<dbReference type="PANTHER" id="PTHR30146">
    <property type="entry name" value="LACI-RELATED TRANSCRIPTIONAL REPRESSOR"/>
    <property type="match status" value="1"/>
</dbReference>
<sequence length="341" mass="37195">MATLKDVALHAGVSVTTVSNFINNKKKLKDDTRHNILEAIQATGYRHNALAASLKKSSASLRSIGIISIVDQNPFFSELFFKLENECFKQDFTVISCFRHKDKEDLHTYINLMSGRVDGIILISLKRDKIDNVIKHIHAVPVVAIAFDIGDVMSLCGGTEFNLHNETGGYIAGRFLLSKGHKKIACVTGPKALKTTVNRIAGLKKALADFNLPEDSVDFIEGNYTYQSGVDAMYQLFSSVALPTAIICHNDLMAIGVQNAANELGLKIPRELSVIGYDDIEMSKLSFPSLTTVRIPLDDIAYQALEGLSMKMSTPGSKAIISATPSLVVRGSVSEPTDFAK</sequence>
<dbReference type="Gene3D" id="3.40.50.2300">
    <property type="match status" value="2"/>
</dbReference>
<evidence type="ECO:0000313" key="6">
    <source>
        <dbReference type="Proteomes" id="UP000255529"/>
    </source>
</evidence>
<dbReference type="RefSeq" id="WP_115184542.1">
    <property type="nucleotide sequence ID" value="NZ_CAMKUF010000001.1"/>
</dbReference>
<evidence type="ECO:0000259" key="4">
    <source>
        <dbReference type="PROSITE" id="PS50932"/>
    </source>
</evidence>
<dbReference type="Pfam" id="PF13377">
    <property type="entry name" value="Peripla_BP_3"/>
    <property type="match status" value="1"/>
</dbReference>
<dbReference type="SUPFAM" id="SSF47413">
    <property type="entry name" value="lambda repressor-like DNA-binding domains"/>
    <property type="match status" value="1"/>
</dbReference>
<dbReference type="PROSITE" id="PS00356">
    <property type="entry name" value="HTH_LACI_1"/>
    <property type="match status" value="1"/>
</dbReference>
<evidence type="ECO:0000256" key="2">
    <source>
        <dbReference type="ARBA" id="ARBA00023125"/>
    </source>
</evidence>
<evidence type="ECO:0000256" key="3">
    <source>
        <dbReference type="ARBA" id="ARBA00023163"/>
    </source>
</evidence>
<evidence type="ECO:0000313" key="5">
    <source>
        <dbReference type="EMBL" id="SUI87249.1"/>
    </source>
</evidence>
<name>A0A380AU03_9GAMM</name>
<dbReference type="InterPro" id="IPR028082">
    <property type="entry name" value="Peripla_BP_I"/>
</dbReference>
<protein>
    <submittedName>
        <fullName evidence="5">Purine nucleotide synthesis repressor</fullName>
    </submittedName>
</protein>
<dbReference type="InterPro" id="IPR010982">
    <property type="entry name" value="Lambda_DNA-bd_dom_sf"/>
</dbReference>
<organism evidence="5 6">
    <name type="scientific">Serratia quinivorans</name>
    <dbReference type="NCBI Taxonomy" id="137545"/>
    <lineage>
        <taxon>Bacteria</taxon>
        <taxon>Pseudomonadati</taxon>
        <taxon>Pseudomonadota</taxon>
        <taxon>Gammaproteobacteria</taxon>
        <taxon>Enterobacterales</taxon>
        <taxon>Yersiniaceae</taxon>
        <taxon>Serratia</taxon>
    </lineage>
</organism>
<reference evidence="5 6" key="1">
    <citation type="submission" date="2018-06" db="EMBL/GenBank/DDBJ databases">
        <authorList>
            <consortium name="Pathogen Informatics"/>
            <person name="Doyle S."/>
        </authorList>
    </citation>
    <scope>NUCLEOTIDE SEQUENCE [LARGE SCALE GENOMIC DNA]</scope>
    <source>
        <strain evidence="5 6">NCTC11544</strain>
    </source>
</reference>
<dbReference type="SUPFAM" id="SSF53822">
    <property type="entry name" value="Periplasmic binding protein-like I"/>
    <property type="match status" value="1"/>
</dbReference>
<proteinExistence type="predicted"/>
<accession>A0A380AU03</accession>
<dbReference type="CDD" id="cd06285">
    <property type="entry name" value="PBP1_LacI-like"/>
    <property type="match status" value="1"/>
</dbReference>
<dbReference type="GO" id="GO:0000976">
    <property type="term" value="F:transcription cis-regulatory region binding"/>
    <property type="evidence" value="ECO:0007669"/>
    <property type="project" value="TreeGrafter"/>
</dbReference>
<dbReference type="EMBL" id="UGYN01000002">
    <property type="protein sequence ID" value="SUI87249.1"/>
    <property type="molecule type" value="Genomic_DNA"/>
</dbReference>
<dbReference type="CDD" id="cd01392">
    <property type="entry name" value="HTH_LacI"/>
    <property type="match status" value="1"/>
</dbReference>
<dbReference type="PROSITE" id="PS50932">
    <property type="entry name" value="HTH_LACI_2"/>
    <property type="match status" value="1"/>
</dbReference>
<dbReference type="InterPro" id="IPR000843">
    <property type="entry name" value="HTH_LacI"/>
</dbReference>
<keyword evidence="2" id="KW-0238">DNA-binding</keyword>
<dbReference type="SMART" id="SM00354">
    <property type="entry name" value="HTH_LACI"/>
    <property type="match status" value="1"/>
</dbReference>
<dbReference type="PANTHER" id="PTHR30146:SF145">
    <property type="entry name" value="RIBOSE OPERON REPRESSOR"/>
    <property type="match status" value="1"/>
</dbReference>
<dbReference type="Proteomes" id="UP000255529">
    <property type="component" value="Unassembled WGS sequence"/>
</dbReference>
<feature type="domain" description="HTH lacI-type" evidence="4">
    <location>
        <begin position="2"/>
        <end position="56"/>
    </location>
</feature>
<dbReference type="AlphaFoldDB" id="A0A380AU03"/>
<dbReference type="Pfam" id="PF00356">
    <property type="entry name" value="LacI"/>
    <property type="match status" value="1"/>
</dbReference>
<dbReference type="Gene3D" id="1.10.260.40">
    <property type="entry name" value="lambda repressor-like DNA-binding domains"/>
    <property type="match status" value="1"/>
</dbReference>
<dbReference type="InterPro" id="IPR046335">
    <property type="entry name" value="LacI/GalR-like_sensor"/>
</dbReference>
<gene>
    <name evidence="5" type="primary">purR_2</name>
    <name evidence="5" type="ORF">NCTC11544_05010</name>
</gene>
<evidence type="ECO:0000256" key="1">
    <source>
        <dbReference type="ARBA" id="ARBA00023015"/>
    </source>
</evidence>
<keyword evidence="3" id="KW-0804">Transcription</keyword>
<dbReference type="GO" id="GO:0003700">
    <property type="term" value="F:DNA-binding transcription factor activity"/>
    <property type="evidence" value="ECO:0007669"/>
    <property type="project" value="TreeGrafter"/>
</dbReference>
<keyword evidence="1" id="KW-0805">Transcription regulation</keyword>